<comment type="similarity">
    <text evidence="2">Belongs to the amino acid-polyamine-organocation (APC) superfamily. Spore germination protein (SGP) (TC 2.A.3.9) family.</text>
</comment>
<name>A0A081P1Q3_9BACL</name>
<dbReference type="PANTHER" id="PTHR34975">
    <property type="entry name" value="SPORE GERMINATION PROTEIN A2"/>
    <property type="match status" value="1"/>
</dbReference>
<dbReference type="GO" id="GO:0016020">
    <property type="term" value="C:membrane"/>
    <property type="evidence" value="ECO:0007669"/>
    <property type="project" value="UniProtKB-SubCell"/>
</dbReference>
<keyword evidence="7 8" id="KW-0472">Membrane</keyword>
<protein>
    <submittedName>
        <fullName evidence="9">Uncharacterized protein</fullName>
    </submittedName>
</protein>
<dbReference type="RefSeq" id="WP_036684962.1">
    <property type="nucleotide sequence ID" value="NZ_JNVM01000015.1"/>
</dbReference>
<dbReference type="OrthoDB" id="2663238at2"/>
<feature type="transmembrane region" description="Helical" evidence="8">
    <location>
        <begin position="213"/>
        <end position="236"/>
    </location>
</feature>
<evidence type="ECO:0000256" key="8">
    <source>
        <dbReference type="SAM" id="Phobius"/>
    </source>
</evidence>
<feature type="transmembrane region" description="Helical" evidence="8">
    <location>
        <begin position="36"/>
        <end position="56"/>
    </location>
</feature>
<comment type="subcellular location">
    <subcellularLocation>
        <location evidence="1">Membrane</location>
        <topology evidence="1">Multi-pass membrane protein</topology>
    </subcellularLocation>
</comment>
<keyword evidence="4" id="KW-0309">Germination</keyword>
<keyword evidence="3" id="KW-0813">Transport</keyword>
<evidence type="ECO:0000256" key="6">
    <source>
        <dbReference type="ARBA" id="ARBA00022989"/>
    </source>
</evidence>
<feature type="transmembrane region" description="Helical" evidence="8">
    <location>
        <begin position="300"/>
        <end position="320"/>
    </location>
</feature>
<feature type="transmembrane region" description="Helical" evidence="8">
    <location>
        <begin position="180"/>
        <end position="201"/>
    </location>
</feature>
<evidence type="ECO:0000256" key="5">
    <source>
        <dbReference type="ARBA" id="ARBA00022692"/>
    </source>
</evidence>
<comment type="caution">
    <text evidence="9">The sequence shown here is derived from an EMBL/GenBank/DDBJ whole genome shotgun (WGS) entry which is preliminary data.</text>
</comment>
<feature type="transmembrane region" description="Helical" evidence="8">
    <location>
        <begin position="77"/>
        <end position="96"/>
    </location>
</feature>
<evidence type="ECO:0000256" key="1">
    <source>
        <dbReference type="ARBA" id="ARBA00004141"/>
    </source>
</evidence>
<sequence length="365" mass="41580">MKTFTTGQMMRFWMLYLISAPFAFMIRSLLEKADYQGWLSLASAYAISLGMIYFAVRVGEGQSESWLIYGERIVGKWLHRLFVAGIVYYITFLNALNVQNFSDFFGTVYLTDTPGWVVMLLFFFCTAVVARSGLTAIMYMADGFFLLVFVAIFAVIPLMLNKLNYPAAYGLLTHFDFSKWWKSTFYSTSWFAEMTLVLLILHRFRTNGRSFRSMALAGLGAFLSILVYWLMCLLLFGPKLGSHLRYPLMDMLRFVQMGEILENLDPVLISVWSTTLLIKTAGLLYIATQSLAYLLGQKDARPLTFVLAALMLGFALRLSYAPAEMIQVQGTSALRVFFISICCIPLLYFILRQSASLFKRTNKKA</sequence>
<dbReference type="Pfam" id="PF03845">
    <property type="entry name" value="Spore_permease"/>
    <property type="match status" value="1"/>
</dbReference>
<feature type="transmembrane region" description="Helical" evidence="8">
    <location>
        <begin position="332"/>
        <end position="351"/>
    </location>
</feature>
<dbReference type="AlphaFoldDB" id="A0A081P1Q3"/>
<evidence type="ECO:0000256" key="4">
    <source>
        <dbReference type="ARBA" id="ARBA00022544"/>
    </source>
</evidence>
<evidence type="ECO:0000313" key="9">
    <source>
        <dbReference type="EMBL" id="KEQ24626.1"/>
    </source>
</evidence>
<evidence type="ECO:0000256" key="7">
    <source>
        <dbReference type="ARBA" id="ARBA00023136"/>
    </source>
</evidence>
<keyword evidence="5 8" id="KW-0812">Transmembrane</keyword>
<reference evidence="9 10" key="1">
    <citation type="submission" date="2014-06" db="EMBL/GenBank/DDBJ databases">
        <title>Draft genome sequence of Paenibacillus sp. MSt1.</title>
        <authorList>
            <person name="Aw Y.K."/>
            <person name="Ong K.S."/>
            <person name="Gan H.M."/>
            <person name="Lee S.M."/>
        </authorList>
    </citation>
    <scope>NUCLEOTIDE SEQUENCE [LARGE SCALE GENOMIC DNA]</scope>
    <source>
        <strain evidence="9 10">MSt1</strain>
    </source>
</reference>
<dbReference type="InterPro" id="IPR004761">
    <property type="entry name" value="Spore_GerAB"/>
</dbReference>
<evidence type="ECO:0000256" key="3">
    <source>
        <dbReference type="ARBA" id="ARBA00022448"/>
    </source>
</evidence>
<dbReference type="Proteomes" id="UP000028123">
    <property type="component" value="Unassembled WGS sequence"/>
</dbReference>
<feature type="transmembrane region" description="Helical" evidence="8">
    <location>
        <begin position="12"/>
        <end position="30"/>
    </location>
</feature>
<accession>A0A081P1Q3</accession>
<proteinExistence type="inferred from homology"/>
<dbReference type="PANTHER" id="PTHR34975:SF2">
    <property type="entry name" value="SPORE GERMINATION PROTEIN A2"/>
    <property type="match status" value="1"/>
</dbReference>
<feature type="transmembrane region" description="Helical" evidence="8">
    <location>
        <begin position="116"/>
        <end position="134"/>
    </location>
</feature>
<evidence type="ECO:0000313" key="10">
    <source>
        <dbReference type="Proteomes" id="UP000028123"/>
    </source>
</evidence>
<keyword evidence="10" id="KW-1185">Reference proteome</keyword>
<gene>
    <name evidence="9" type="ORF">ET33_07735</name>
</gene>
<feature type="transmembrane region" description="Helical" evidence="8">
    <location>
        <begin position="267"/>
        <end position="288"/>
    </location>
</feature>
<evidence type="ECO:0000256" key="2">
    <source>
        <dbReference type="ARBA" id="ARBA00007998"/>
    </source>
</evidence>
<organism evidence="9 10">
    <name type="scientific">Paenibacillus tyrfis</name>
    <dbReference type="NCBI Taxonomy" id="1501230"/>
    <lineage>
        <taxon>Bacteria</taxon>
        <taxon>Bacillati</taxon>
        <taxon>Bacillota</taxon>
        <taxon>Bacilli</taxon>
        <taxon>Bacillales</taxon>
        <taxon>Paenibacillaceae</taxon>
        <taxon>Paenibacillus</taxon>
    </lineage>
</organism>
<keyword evidence="6 8" id="KW-1133">Transmembrane helix</keyword>
<feature type="transmembrane region" description="Helical" evidence="8">
    <location>
        <begin position="141"/>
        <end position="160"/>
    </location>
</feature>
<dbReference type="GO" id="GO:0009847">
    <property type="term" value="P:spore germination"/>
    <property type="evidence" value="ECO:0007669"/>
    <property type="project" value="InterPro"/>
</dbReference>
<dbReference type="EMBL" id="JNVM01000015">
    <property type="protein sequence ID" value="KEQ24626.1"/>
    <property type="molecule type" value="Genomic_DNA"/>
</dbReference>
<dbReference type="eggNOG" id="COG0814">
    <property type="taxonomic scope" value="Bacteria"/>
</dbReference>